<dbReference type="InterPro" id="IPR030397">
    <property type="entry name" value="SEPARIN_core_dom"/>
</dbReference>
<evidence type="ECO:0000313" key="8">
    <source>
        <dbReference type="Proteomes" id="UP000603453"/>
    </source>
</evidence>
<dbReference type="InterPro" id="IPR019734">
    <property type="entry name" value="TPR_rpt"/>
</dbReference>
<feature type="domain" description="Peptidase C50" evidence="6">
    <location>
        <begin position="1853"/>
        <end position="1948"/>
    </location>
</feature>
<dbReference type="Proteomes" id="UP000603453">
    <property type="component" value="Unassembled WGS sequence"/>
</dbReference>
<dbReference type="GO" id="GO:0006508">
    <property type="term" value="P:proteolysis"/>
    <property type="evidence" value="ECO:0007669"/>
    <property type="project" value="InterPro"/>
</dbReference>
<dbReference type="Gene3D" id="1.25.40.10">
    <property type="entry name" value="Tetratricopeptide repeat domain"/>
    <property type="match status" value="2"/>
</dbReference>
<dbReference type="PANTHER" id="PTHR12792">
    <property type="entry name" value="EXTRA SPINDLE POLES 1-RELATED"/>
    <property type="match status" value="1"/>
</dbReference>
<dbReference type="GO" id="GO:0072686">
    <property type="term" value="C:mitotic spindle"/>
    <property type="evidence" value="ECO:0007669"/>
    <property type="project" value="TreeGrafter"/>
</dbReference>
<comment type="catalytic activity">
    <reaction evidence="1">
        <text>All bonds known to be hydrolyzed by this endopeptidase have arginine in P1 and an acidic residue in P4. P6 is often occupied by an acidic residue or by a hydroxy-amino-acid residue, the phosphorylation of which enhances cleavage.</text>
        <dbReference type="EC" id="3.4.22.49"/>
    </reaction>
</comment>
<evidence type="ECO:0000256" key="1">
    <source>
        <dbReference type="ARBA" id="ARBA00000451"/>
    </source>
</evidence>
<dbReference type="PROSITE" id="PS50005">
    <property type="entry name" value="TPR"/>
    <property type="match status" value="1"/>
</dbReference>
<evidence type="ECO:0000256" key="2">
    <source>
        <dbReference type="ARBA" id="ARBA00012489"/>
    </source>
</evidence>
<dbReference type="SMART" id="SM00028">
    <property type="entry name" value="TPR"/>
    <property type="match status" value="3"/>
</dbReference>
<gene>
    <name evidence="7" type="ORF">INT47_004911</name>
</gene>
<dbReference type="InterPro" id="IPR011990">
    <property type="entry name" value="TPR-like_helical_dom_sf"/>
</dbReference>
<dbReference type="OrthoDB" id="10255632at2759"/>
<keyword evidence="5" id="KW-0802">TPR repeat</keyword>
<protein>
    <recommendedName>
        <fullName evidence="2">separase</fullName>
        <ecNumber evidence="2">3.4.22.49</ecNumber>
    </recommendedName>
</protein>
<dbReference type="SUPFAM" id="SSF48452">
    <property type="entry name" value="TPR-like"/>
    <property type="match status" value="2"/>
</dbReference>
<dbReference type="GO" id="GO:0051307">
    <property type="term" value="P:meiotic chromosome separation"/>
    <property type="evidence" value="ECO:0007669"/>
    <property type="project" value="TreeGrafter"/>
</dbReference>
<keyword evidence="8" id="KW-1185">Reference proteome</keyword>
<dbReference type="GO" id="GO:0044732">
    <property type="term" value="C:mitotic spindle pole body"/>
    <property type="evidence" value="ECO:0007669"/>
    <property type="project" value="TreeGrafter"/>
</dbReference>
<keyword evidence="4" id="KW-0159">Chromosome partition</keyword>
<feature type="repeat" description="TPR" evidence="5">
    <location>
        <begin position="680"/>
        <end position="713"/>
    </location>
</feature>
<organism evidence="7 8">
    <name type="scientific">Mucor saturninus</name>
    <dbReference type="NCBI Taxonomy" id="64648"/>
    <lineage>
        <taxon>Eukaryota</taxon>
        <taxon>Fungi</taxon>
        <taxon>Fungi incertae sedis</taxon>
        <taxon>Mucoromycota</taxon>
        <taxon>Mucoromycotina</taxon>
        <taxon>Mucoromycetes</taxon>
        <taxon>Mucorales</taxon>
        <taxon>Mucorineae</taxon>
        <taxon>Mucoraceae</taxon>
        <taxon>Mucor</taxon>
    </lineage>
</organism>
<dbReference type="Pfam" id="PF03568">
    <property type="entry name" value="Separin_C"/>
    <property type="match status" value="1"/>
</dbReference>
<evidence type="ECO:0000259" key="6">
    <source>
        <dbReference type="PROSITE" id="PS51700"/>
    </source>
</evidence>
<evidence type="ECO:0000256" key="4">
    <source>
        <dbReference type="ARBA" id="ARBA00022829"/>
    </source>
</evidence>
<evidence type="ECO:0000256" key="3">
    <source>
        <dbReference type="ARBA" id="ARBA00022801"/>
    </source>
</evidence>
<dbReference type="PANTHER" id="PTHR12792:SF0">
    <property type="entry name" value="SEPARIN"/>
    <property type="match status" value="1"/>
</dbReference>
<dbReference type="GO" id="GO:0004197">
    <property type="term" value="F:cysteine-type endopeptidase activity"/>
    <property type="evidence" value="ECO:0007669"/>
    <property type="project" value="InterPro"/>
</dbReference>
<proteinExistence type="predicted"/>
<dbReference type="GO" id="GO:0005737">
    <property type="term" value="C:cytoplasm"/>
    <property type="evidence" value="ECO:0007669"/>
    <property type="project" value="TreeGrafter"/>
</dbReference>
<evidence type="ECO:0000313" key="7">
    <source>
        <dbReference type="EMBL" id="KAG2203104.1"/>
    </source>
</evidence>
<evidence type="ECO:0000256" key="5">
    <source>
        <dbReference type="PROSITE-ProRule" id="PRU00339"/>
    </source>
</evidence>
<reference evidence="7" key="1">
    <citation type="submission" date="2020-12" db="EMBL/GenBank/DDBJ databases">
        <title>Metabolic potential, ecology and presence of endohyphal bacteria is reflected in genomic diversity of Mucoromycotina.</title>
        <authorList>
            <person name="Muszewska A."/>
            <person name="Okrasinska A."/>
            <person name="Steczkiewicz K."/>
            <person name="Drgas O."/>
            <person name="Orlowska M."/>
            <person name="Perlinska-Lenart U."/>
            <person name="Aleksandrzak-Piekarczyk T."/>
            <person name="Szatraj K."/>
            <person name="Zielenkiewicz U."/>
            <person name="Pilsyk S."/>
            <person name="Malc E."/>
            <person name="Mieczkowski P."/>
            <person name="Kruszewska J.S."/>
            <person name="Biernat P."/>
            <person name="Pawlowska J."/>
        </authorList>
    </citation>
    <scope>NUCLEOTIDE SEQUENCE</scope>
    <source>
        <strain evidence="7">WA0000017839</strain>
    </source>
</reference>
<feature type="non-terminal residue" evidence="7">
    <location>
        <position position="1"/>
    </location>
</feature>
<dbReference type="GO" id="GO:0005634">
    <property type="term" value="C:nucleus"/>
    <property type="evidence" value="ECO:0007669"/>
    <property type="project" value="InterPro"/>
</dbReference>
<dbReference type="InterPro" id="IPR005314">
    <property type="entry name" value="Peptidase_C50"/>
</dbReference>
<keyword evidence="3" id="KW-0378">Hydrolase</keyword>
<dbReference type="EC" id="3.4.22.49" evidence="2"/>
<accession>A0A8H7R259</accession>
<dbReference type="EMBL" id="JAEPRD010000054">
    <property type="protein sequence ID" value="KAG2203104.1"/>
    <property type="molecule type" value="Genomic_DNA"/>
</dbReference>
<name>A0A8H7R259_9FUNG</name>
<dbReference type="PROSITE" id="PS51700">
    <property type="entry name" value="SEPARIN"/>
    <property type="match status" value="1"/>
</dbReference>
<sequence>VMANIKELLLQLKDLAHCNDNLALTIRQTVLEPFQLDLSKVDAVRKPPPTPARFKQMATQLAPFAMRIVNQNIESLASLKGTTSKPKQYVITVNCLVDTSFYALSALRHMNTHTTLKPLDIEKTTSNLIGKMVDIGEYHRALDELRKFRSVLASVAKVQLDSKLTVDNKSRTIPKKRVLAETQDNNQSTYKRSFSPVPDSMIGNQWEQEMLYKYQDLFQFPYDTSINDRTMVLLVLAYQMNALRCWCEVGDNALAKYVPYFMEKSGNFIDWSKHLYKIDAETAKKQLDSFQRLLYKAANKYPLTEAAAFHCYNLQTVALNTIKLSGTSPLKPVMDRMVRIGMTYEKATSHTSYNEVQERCKLFLEDLNPDVHNEMELDSYFILCEYYAYVSQKTKSHQGLYFAHKFMIRPLVQIILTPNKCSFYHAAYATNAKLALTSLQMDKMVADDTFMDINGVFDEIIACLNAVSATLDKSPAQNEHTERALYSLCKSIDGFRQSAKYLYEFVSNKTKQALQEDCNNPYKTPPRQGELITPSDFGPWNTNMAQLNTVLQLCSDVLPASLILTKKKPNPANKRTVSLTDVMVSFIDIMVLLARMGFNILDEDTHHVAYGYLTTAERKCTEVNFPEGFRWLSGSYYNLGATMIKTELYKPALYPLRKACTLLRKDTERITSVEGKLQLCKRYEILGTCCQKNGDYEEAIVAYRSALKSIPKSTFERFVSRADTTAISTIIETDPFVPKLIDRFLRSSIIDPNQSEIRFANELMDLSGLTAIQQALVYECELKVWNFLALKMNVTKFQMAIVENLLLIYNETFYPIRRARVLLSHVCIERARFTNSEQSTREAMTSAQNAIQHLNVTNYGKDTDLLNYRYHYLALASSWVAICGRELQEEVSHNFGTTLQQWGVLLNSITPIYNSGGSSKHDIEQVYKSIDDMEQLYDHVRMLADLFGVTGENVYQIRALRILLKLNNQLRDINVDHVSDSIILSCKIARIYTDLGYNGEAAAEFKNAKNAILHKPCNNMSELVYGVTYSNYLACIGQYESSKKVFNETKTVWEYTPTADPKNALLTARAYTERCMLLADAYVTRSLILANTDTLDSAIDCSTAALQLINKCIKVTQKTIVDRSEKKKVSTELENPFAPTPPPSEQDKTKVVFKESQWTMAQKLGKCLNTLASLYMRKGSWNEVKYFIKEGPLLAGQVNSNAIFFYSYLISSEFHRRCGKLDTATENIEQAAAYKPTGDHHALDEVYLQLTMANLGVSNGYYNDAINAFGNIRTVLDHLCGIDYISSIEKTEHIREPNTRVTFDDETKKSERGDCAPLELIKSDVMIQLSLALASRGDTKEGLSSLEKWYESGLETQNETEFNAAFAQIKLLMLREELSTRPDANALLYESVALPEMKVARRERRETAGSTKNERLLMQDDFTNLMGRMLLAYHSGYARERPVLIEGVCKQSVFSTLLQCQMLSTGNNSDALNSSYYLEMAKGVCLRRDMQNCLKLKTKRSQPPNDKNWPSDSNRAPTFFEFELGWLEAHLNTLTTMYTDEKDLEITDFQDKYINIIPNNWTVCSLTYDPINQDLYAVRMRTGETPYVVKIPLNRCKHRSKFHSVIKYDEALSEFQDIIAGSDETIQNSSSCNDPTEVEDWWNARRDLDDRMRNLLNSIENQWFSGFKGILGGRTFECVSELQNLQKTLSEFAYKMMYSASSKLKQVELDINFCRMIVRLGSKPNPRDLEDLAYFVLSRYEAQDAELDHSKLDMKKMADQMKLLNIRYYDASRRAGIDPNKIVPNDHVILILDKHLQMFPVESTPILFKQSVSRLPCLSFLRDRILYARAHATRTSGTTNKNKTEWKDLSVSKKSAFYVLNPSGDLKDTQKVFEPIFNNIPEWSGVTEAMPMELQCRDALQNRDIYMYFGHSAGQSFMRGTSVRQLPKCAVSLLMGCSSGVLESNGEFDPHGYVLNYLLAGSPAVVANLWDVTDRSIDRLTKFMLHSWGLTKNSNPEKTSLVQALTKSRSQGKLVYLIGAATVVYGIPVYID</sequence>
<comment type="caution">
    <text evidence="7">The sequence shown here is derived from an EMBL/GenBank/DDBJ whole genome shotgun (WGS) entry which is preliminary data.</text>
</comment>